<evidence type="ECO:0000313" key="1">
    <source>
        <dbReference type="EMBL" id="KAL3771909.1"/>
    </source>
</evidence>
<keyword evidence="2" id="KW-1185">Reference proteome</keyword>
<gene>
    <name evidence="1" type="ORF">ACHAWO_010436</name>
</gene>
<organism evidence="1 2">
    <name type="scientific">Cyclotella atomus</name>
    <dbReference type="NCBI Taxonomy" id="382360"/>
    <lineage>
        <taxon>Eukaryota</taxon>
        <taxon>Sar</taxon>
        <taxon>Stramenopiles</taxon>
        <taxon>Ochrophyta</taxon>
        <taxon>Bacillariophyta</taxon>
        <taxon>Coscinodiscophyceae</taxon>
        <taxon>Thalassiosirophycidae</taxon>
        <taxon>Stephanodiscales</taxon>
        <taxon>Stephanodiscaceae</taxon>
        <taxon>Cyclotella</taxon>
    </lineage>
</organism>
<comment type="caution">
    <text evidence="1">The sequence shown here is derived from an EMBL/GenBank/DDBJ whole genome shotgun (WGS) entry which is preliminary data.</text>
</comment>
<protein>
    <submittedName>
        <fullName evidence="1">Uncharacterized protein</fullName>
    </submittedName>
</protein>
<sequence length="324" mass="37428">MARLGFGGSHKSMARARVGGSHKSFCHPKRQHCILILVVMMLLFIVHNTKWLARLSGHNNNDELLSMPPNNAPAREETMATTSASTDVEANKKRHFAFIVGAAMNVHKYVDHVSTNLLRVANETFDNNYHIIISEEKSPHNWENTIPTDRLTVVRTENNPFHDRISRLAYARNQYLELVLQRYSEIQDQYEDCYMVVFDLDFTCEINFESIGKALPLRENWDAISFNVANYWDWYAFQALDHGTDQASRQKFLKDLNALNENELLEVTSAFHIAGMYKLSHLIDTKYVFERGECEHVGLHKMMKKKHNSSIMVSPMPIYRFGCI</sequence>
<evidence type="ECO:0000313" key="2">
    <source>
        <dbReference type="Proteomes" id="UP001530400"/>
    </source>
</evidence>
<name>A0ABD3N758_9STRA</name>
<dbReference type="AlphaFoldDB" id="A0ABD3N758"/>
<reference evidence="1 2" key="1">
    <citation type="submission" date="2024-10" db="EMBL/GenBank/DDBJ databases">
        <title>Updated reference genomes for cyclostephanoid diatoms.</title>
        <authorList>
            <person name="Roberts W.R."/>
            <person name="Alverson A.J."/>
        </authorList>
    </citation>
    <scope>NUCLEOTIDE SEQUENCE [LARGE SCALE GENOMIC DNA]</scope>
    <source>
        <strain evidence="1 2">AJA010-31</strain>
    </source>
</reference>
<proteinExistence type="predicted"/>
<dbReference type="Proteomes" id="UP001530400">
    <property type="component" value="Unassembled WGS sequence"/>
</dbReference>
<dbReference type="EMBL" id="JALLPJ020001278">
    <property type="protein sequence ID" value="KAL3771909.1"/>
    <property type="molecule type" value="Genomic_DNA"/>
</dbReference>
<accession>A0ABD3N758</accession>